<dbReference type="GO" id="GO:0016491">
    <property type="term" value="F:oxidoreductase activity"/>
    <property type="evidence" value="ECO:0007669"/>
    <property type="project" value="TreeGrafter"/>
</dbReference>
<dbReference type="EMBL" id="LR134433">
    <property type="protein sequence ID" value="VEH86180.1"/>
    <property type="molecule type" value="Genomic_DNA"/>
</dbReference>
<proteinExistence type="predicted"/>
<evidence type="ECO:0000313" key="2">
    <source>
        <dbReference type="EMBL" id="KTC64706.1"/>
    </source>
</evidence>
<gene>
    <name evidence="2" type="ORF">Lade_2000</name>
    <name evidence="3" type="ORF">NCTC12735_01828</name>
</gene>
<dbReference type="AlphaFoldDB" id="A0A0W0R0W4"/>
<dbReference type="GO" id="GO:0070988">
    <property type="term" value="P:demethylation"/>
    <property type="evidence" value="ECO:0007669"/>
    <property type="project" value="InterPro"/>
</dbReference>
<dbReference type="KEGG" id="ladl:NCTC12735_01828"/>
<sequence length="183" mass="21046">MEINNLPKGFFYIPDFIDESQAIYLRDHILQLTWQEITMYGQTARRRVVHFGLDYAYENRTVHLTTPPPPFLTPLIQKSAEALQVDEKEIAEILITQYPVGAGISWHRDAPVFDKILGLSLVSGCPLKLRIPSNKEVIKVHLAPRSAYILSDEARIKWQHAISPVKNERYSITLRTLKKPISR</sequence>
<feature type="domain" description="Fe2OG dioxygenase" evidence="1">
    <location>
        <begin position="89"/>
        <end position="178"/>
    </location>
</feature>
<dbReference type="Pfam" id="PF13532">
    <property type="entry name" value="2OG-FeII_Oxy_2"/>
    <property type="match status" value="1"/>
</dbReference>
<geneLocation type="plasmid" evidence="3 5">
    <name>24</name>
</geneLocation>
<evidence type="ECO:0000313" key="3">
    <source>
        <dbReference type="EMBL" id="VEH86180.1"/>
    </source>
</evidence>
<dbReference type="PROSITE" id="PS51471">
    <property type="entry name" value="FE2OG_OXY"/>
    <property type="match status" value="1"/>
</dbReference>
<dbReference type="InterPro" id="IPR027450">
    <property type="entry name" value="AlkB-like"/>
</dbReference>
<dbReference type="RefSeq" id="WP_058463056.1">
    <property type="nucleotide sequence ID" value="NZ_CAAAHS010000001.1"/>
</dbReference>
<accession>A0A0W0R0W4</accession>
<dbReference type="PANTHER" id="PTHR12463">
    <property type="entry name" value="OXYGENASE-RELATED"/>
    <property type="match status" value="1"/>
</dbReference>
<reference evidence="2 4" key="1">
    <citation type="submission" date="2015-11" db="EMBL/GenBank/DDBJ databases">
        <title>Identification of large and diverse effector repertoires of 38 Legionella species.</title>
        <authorList>
            <person name="Burstein D."/>
            <person name="Amaro F."/>
            <person name="Zusman T."/>
            <person name="Lifshitz Z."/>
            <person name="Cohen O."/>
            <person name="Gilbert J.A."/>
            <person name="Pupko T."/>
            <person name="Shuman H.A."/>
            <person name="Segal G."/>
        </authorList>
    </citation>
    <scope>NUCLEOTIDE SEQUENCE [LARGE SCALE GENOMIC DNA]</scope>
    <source>
        <strain evidence="2 4">1762-AUS-E</strain>
    </source>
</reference>
<protein>
    <submittedName>
        <fullName evidence="2 3">2OG-Fe(II) oxygenase superfamily</fullName>
    </submittedName>
</protein>
<dbReference type="InterPro" id="IPR032857">
    <property type="entry name" value="ALKBH4"/>
</dbReference>
<reference evidence="3 5" key="2">
    <citation type="submission" date="2018-12" db="EMBL/GenBank/DDBJ databases">
        <authorList>
            <consortium name="Pathogen Informatics"/>
        </authorList>
    </citation>
    <scope>NUCLEOTIDE SEQUENCE [LARGE SCALE GENOMIC DNA]</scope>
    <source>
        <strain evidence="3 5">NCTC12735</strain>
        <plasmid evidence="5">24</plasmid>
    </source>
</reference>
<keyword evidence="4" id="KW-1185">Reference proteome</keyword>
<organism evidence="2 4">
    <name type="scientific">Legionella adelaidensis</name>
    <dbReference type="NCBI Taxonomy" id="45056"/>
    <lineage>
        <taxon>Bacteria</taxon>
        <taxon>Pseudomonadati</taxon>
        <taxon>Pseudomonadota</taxon>
        <taxon>Gammaproteobacteria</taxon>
        <taxon>Legionellales</taxon>
        <taxon>Legionellaceae</taxon>
        <taxon>Legionella</taxon>
    </lineage>
</organism>
<evidence type="ECO:0000313" key="5">
    <source>
        <dbReference type="Proteomes" id="UP000281170"/>
    </source>
</evidence>
<dbReference type="Proteomes" id="UP000054859">
    <property type="component" value="Unassembled WGS sequence"/>
</dbReference>
<dbReference type="Proteomes" id="UP000281170">
    <property type="component" value="Plasmid 24"/>
</dbReference>
<dbReference type="OrthoDB" id="278699at2"/>
<evidence type="ECO:0000313" key="4">
    <source>
        <dbReference type="Proteomes" id="UP000054859"/>
    </source>
</evidence>
<dbReference type="EMBL" id="LNKA01000019">
    <property type="protein sequence ID" value="KTC64706.1"/>
    <property type="molecule type" value="Genomic_DNA"/>
</dbReference>
<dbReference type="STRING" id="45056.Lade_2000"/>
<dbReference type="GO" id="GO:0032451">
    <property type="term" value="F:demethylase activity"/>
    <property type="evidence" value="ECO:0007669"/>
    <property type="project" value="TreeGrafter"/>
</dbReference>
<evidence type="ECO:0000259" key="1">
    <source>
        <dbReference type="PROSITE" id="PS51471"/>
    </source>
</evidence>
<name>A0A0W0R0W4_9GAMM</name>
<dbReference type="Gene3D" id="2.60.120.590">
    <property type="entry name" value="Alpha-ketoglutarate-dependent dioxygenase AlkB-like"/>
    <property type="match status" value="1"/>
</dbReference>
<dbReference type="PANTHER" id="PTHR12463:SF1">
    <property type="entry name" value="2-OXOGLUTARATE AND FE-DEPENDENT OXYGENASE FAMILY PROTEIN"/>
    <property type="match status" value="1"/>
</dbReference>
<dbReference type="PATRIC" id="fig|45056.6.peg.2063"/>
<dbReference type="SUPFAM" id="SSF51197">
    <property type="entry name" value="Clavaminate synthase-like"/>
    <property type="match status" value="1"/>
</dbReference>
<dbReference type="InterPro" id="IPR037151">
    <property type="entry name" value="AlkB-like_sf"/>
</dbReference>
<dbReference type="InterPro" id="IPR005123">
    <property type="entry name" value="Oxoglu/Fe-dep_dioxygenase_dom"/>
</dbReference>
<keyword evidence="3" id="KW-0614">Plasmid</keyword>